<dbReference type="Pfam" id="PF02687">
    <property type="entry name" value="FtsX"/>
    <property type="match status" value="1"/>
</dbReference>
<name>A0A1I2DLB8_9MICO</name>
<keyword evidence="10" id="KW-1185">Reference proteome</keyword>
<feature type="transmembrane region" description="Helical" evidence="7">
    <location>
        <begin position="358"/>
        <end position="382"/>
    </location>
</feature>
<keyword evidence="2" id="KW-1003">Cell membrane</keyword>
<dbReference type="GO" id="GO:0022857">
    <property type="term" value="F:transmembrane transporter activity"/>
    <property type="evidence" value="ECO:0007669"/>
    <property type="project" value="TreeGrafter"/>
</dbReference>
<feature type="transmembrane region" description="Helical" evidence="7">
    <location>
        <begin position="780"/>
        <end position="806"/>
    </location>
</feature>
<dbReference type="OrthoDB" id="3719151at2"/>
<dbReference type="PANTHER" id="PTHR30572:SF4">
    <property type="entry name" value="ABC TRANSPORTER PERMEASE YTRF"/>
    <property type="match status" value="1"/>
</dbReference>
<evidence type="ECO:0000256" key="4">
    <source>
        <dbReference type="ARBA" id="ARBA00022989"/>
    </source>
</evidence>
<dbReference type="AlphaFoldDB" id="A0A1I2DLB8"/>
<evidence type="ECO:0000256" key="1">
    <source>
        <dbReference type="ARBA" id="ARBA00004651"/>
    </source>
</evidence>
<feature type="transmembrane region" description="Helical" evidence="7">
    <location>
        <begin position="499"/>
        <end position="520"/>
    </location>
</feature>
<comment type="similarity">
    <text evidence="6">Belongs to the ABC-4 integral membrane protein family.</text>
</comment>
<keyword evidence="4 7" id="KW-1133">Transmembrane helix</keyword>
<dbReference type="EMBL" id="FONZ01000001">
    <property type="protein sequence ID" value="SFE81452.1"/>
    <property type="molecule type" value="Genomic_DNA"/>
</dbReference>
<dbReference type="Proteomes" id="UP000198520">
    <property type="component" value="Unassembled WGS sequence"/>
</dbReference>
<keyword evidence="5 7" id="KW-0472">Membrane</keyword>
<organism evidence="9 10">
    <name type="scientific">Flavimobilis marinus</name>
    <dbReference type="NCBI Taxonomy" id="285351"/>
    <lineage>
        <taxon>Bacteria</taxon>
        <taxon>Bacillati</taxon>
        <taxon>Actinomycetota</taxon>
        <taxon>Actinomycetes</taxon>
        <taxon>Micrococcales</taxon>
        <taxon>Jonesiaceae</taxon>
        <taxon>Flavimobilis</taxon>
    </lineage>
</organism>
<feature type="transmembrane region" description="Helical" evidence="7">
    <location>
        <begin position="420"/>
        <end position="442"/>
    </location>
</feature>
<evidence type="ECO:0000256" key="6">
    <source>
        <dbReference type="ARBA" id="ARBA00038076"/>
    </source>
</evidence>
<evidence type="ECO:0000256" key="5">
    <source>
        <dbReference type="ARBA" id="ARBA00023136"/>
    </source>
</evidence>
<feature type="transmembrane region" description="Helical" evidence="7">
    <location>
        <begin position="826"/>
        <end position="851"/>
    </location>
</feature>
<dbReference type="GO" id="GO:0005886">
    <property type="term" value="C:plasma membrane"/>
    <property type="evidence" value="ECO:0007669"/>
    <property type="project" value="UniProtKB-SubCell"/>
</dbReference>
<reference evidence="10" key="1">
    <citation type="submission" date="2016-10" db="EMBL/GenBank/DDBJ databases">
        <authorList>
            <person name="Varghese N."/>
            <person name="Submissions S."/>
        </authorList>
    </citation>
    <scope>NUCLEOTIDE SEQUENCE [LARGE SCALE GENOMIC DNA]</scope>
    <source>
        <strain evidence="10">DSM 19083</strain>
    </source>
</reference>
<comment type="subcellular location">
    <subcellularLocation>
        <location evidence="1">Cell membrane</location>
        <topology evidence="1">Multi-pass membrane protein</topology>
    </subcellularLocation>
</comment>
<feature type="transmembrane region" description="Helical" evidence="7">
    <location>
        <begin position="388"/>
        <end position="408"/>
    </location>
</feature>
<feature type="transmembrane region" description="Helical" evidence="7">
    <location>
        <begin position="312"/>
        <end position="337"/>
    </location>
</feature>
<accession>A0A1I2DLB8</accession>
<dbReference type="InterPro" id="IPR003838">
    <property type="entry name" value="ABC3_permease_C"/>
</dbReference>
<sequence length="866" mass="87135">MTRRPAAGALRRTLLHTPRAGALLAVVAFLAALLVTATPRVLDQVGDDVLAHRLGTLTPTTSALVAEAVGRPTGEDAMSGLLADLQQVRARAGEPVRDLLGEPQARVVGTDMALDQVPEHDVRFPTLRLAHAPALPEHVDLVEGRWPDAAVTAAEHAAGAPVEVVLSQAGAQRLAWPVGTDREAAELRVWGLPTAVRLVGTYVARDPASTFWAHASASAAPQVVEDLDAGTTVLAAGYTSPEVALGLAQRTEVWLDLAGAADLRIAEAELAAGQLRGLTAAGQPAGGLTVRLATGALEPIESAVADVATLRVVGGFVLAGPLAALGAALVVASRLVLQRRAQVLDVMRARGASGWQRRSLMALHGLVLALPGGALGVAAGVALTPDAAALPLAAPVLTTLAVPAVLAGSVGGRPDGRLRLVLELAALALAALATFLVLQRGLRDDPLLLATPALLALAVGIVATRVAPVPLRGVLALARRRTDAAPVLGAAGAARETTLAPLLGMSVGVGVAILAVSLLASVRAGIEEQSWFATGADLRVSGPVMSPEALDAVGDVPGVTALAAVSEVNPAQVASPTAQVQARAVLVDGEALAQVQSGFDGWSVPASLGRSDGPVAAVLAQALERTTGAGTLRLVVDGGEVDVEVADVVAAVPGVTRTTNFVVVDRDRLVEATGVAEAPRVLLVDLDDDLSATARHAATAGVLAATGAVAHDLRQDVVERRLADPTVDGLRTLLLVSLATGVLGAVVTVAAAQVVAAARTERTLTVLAVLGGRRGDAWRVAAWELVGPAALGLVAGGALGVGLATLATRAIDLGGFVGGSGATAPALGGGTGAVVVGFVLAVVASVAVSGVRASRVDVTAMLREEQ</sequence>
<evidence type="ECO:0000256" key="2">
    <source>
        <dbReference type="ARBA" id="ARBA00022475"/>
    </source>
</evidence>
<feature type="transmembrane region" description="Helical" evidence="7">
    <location>
        <begin position="733"/>
        <end position="759"/>
    </location>
</feature>
<evidence type="ECO:0000313" key="10">
    <source>
        <dbReference type="Proteomes" id="UP000198520"/>
    </source>
</evidence>
<evidence type="ECO:0000256" key="7">
    <source>
        <dbReference type="SAM" id="Phobius"/>
    </source>
</evidence>
<dbReference type="RefSeq" id="WP_093374924.1">
    <property type="nucleotide sequence ID" value="NZ_BNAN01000001.1"/>
</dbReference>
<feature type="transmembrane region" description="Helical" evidence="7">
    <location>
        <begin position="454"/>
        <end position="478"/>
    </location>
</feature>
<evidence type="ECO:0000259" key="8">
    <source>
        <dbReference type="Pfam" id="PF02687"/>
    </source>
</evidence>
<dbReference type="PANTHER" id="PTHR30572">
    <property type="entry name" value="MEMBRANE COMPONENT OF TRANSPORTER-RELATED"/>
    <property type="match status" value="1"/>
</dbReference>
<dbReference type="InterPro" id="IPR050250">
    <property type="entry name" value="Macrolide_Exporter_MacB"/>
</dbReference>
<evidence type="ECO:0000313" key="9">
    <source>
        <dbReference type="EMBL" id="SFE81452.1"/>
    </source>
</evidence>
<gene>
    <name evidence="9" type="ORF">SAMN04488035_0617</name>
</gene>
<feature type="domain" description="ABC3 transporter permease C-terminal" evidence="8">
    <location>
        <begin position="322"/>
        <end position="387"/>
    </location>
</feature>
<dbReference type="STRING" id="285351.SAMN04488035_0617"/>
<proteinExistence type="inferred from homology"/>
<evidence type="ECO:0000256" key="3">
    <source>
        <dbReference type="ARBA" id="ARBA00022692"/>
    </source>
</evidence>
<protein>
    <recommendedName>
        <fullName evidence="8">ABC3 transporter permease C-terminal domain-containing protein</fullName>
    </recommendedName>
</protein>
<keyword evidence="3 7" id="KW-0812">Transmembrane</keyword>